<reference evidence="1 2" key="1">
    <citation type="journal article" date="2018" name="Sci. Rep.">
        <title>Genomic signatures of local adaptation to the degree of environmental predictability in rotifers.</title>
        <authorList>
            <person name="Franch-Gras L."/>
            <person name="Hahn C."/>
            <person name="Garcia-Roger E.M."/>
            <person name="Carmona M.J."/>
            <person name="Serra M."/>
            <person name="Gomez A."/>
        </authorList>
    </citation>
    <scope>NUCLEOTIDE SEQUENCE [LARGE SCALE GENOMIC DNA]</scope>
    <source>
        <strain evidence="1">HYR1</strain>
    </source>
</reference>
<dbReference type="AlphaFoldDB" id="A0A3M7R211"/>
<name>A0A3M7R211_BRAPC</name>
<comment type="caution">
    <text evidence="1">The sequence shown here is derived from an EMBL/GenBank/DDBJ whole genome shotgun (WGS) entry which is preliminary data.</text>
</comment>
<organism evidence="1 2">
    <name type="scientific">Brachionus plicatilis</name>
    <name type="common">Marine rotifer</name>
    <name type="synonym">Brachionus muelleri</name>
    <dbReference type="NCBI Taxonomy" id="10195"/>
    <lineage>
        <taxon>Eukaryota</taxon>
        <taxon>Metazoa</taxon>
        <taxon>Spiralia</taxon>
        <taxon>Gnathifera</taxon>
        <taxon>Rotifera</taxon>
        <taxon>Eurotatoria</taxon>
        <taxon>Monogononta</taxon>
        <taxon>Pseudotrocha</taxon>
        <taxon>Ploima</taxon>
        <taxon>Brachionidae</taxon>
        <taxon>Brachionus</taxon>
    </lineage>
</organism>
<evidence type="ECO:0000313" key="2">
    <source>
        <dbReference type="Proteomes" id="UP000276133"/>
    </source>
</evidence>
<dbReference type="Proteomes" id="UP000276133">
    <property type="component" value="Unassembled WGS sequence"/>
</dbReference>
<gene>
    <name evidence="1" type="ORF">BpHYR1_027950</name>
</gene>
<keyword evidence="2" id="KW-1185">Reference proteome</keyword>
<accession>A0A3M7R211</accession>
<dbReference type="EMBL" id="REGN01004417">
    <property type="protein sequence ID" value="RNA17616.1"/>
    <property type="molecule type" value="Genomic_DNA"/>
</dbReference>
<protein>
    <submittedName>
        <fullName evidence="1">Uncharacterized protein</fullName>
    </submittedName>
</protein>
<evidence type="ECO:0000313" key="1">
    <source>
        <dbReference type="EMBL" id="RNA17616.1"/>
    </source>
</evidence>
<proteinExistence type="predicted"/>
<sequence length="62" mass="7032">MSRKFSFISISKLSPMQSLSTMPVRSSSKRPKDSGLDRLDSKIMSQIFLISAAMLDKIYEVF</sequence>